<evidence type="ECO:0000259" key="1">
    <source>
        <dbReference type="Pfam" id="PF08291"/>
    </source>
</evidence>
<accession>A0A0F5JM27</accession>
<organism evidence="2 3">
    <name type="scientific">Parabacteroides gordonii MS-1 = DSM 23371</name>
    <dbReference type="NCBI Taxonomy" id="1203610"/>
    <lineage>
        <taxon>Bacteria</taxon>
        <taxon>Pseudomonadati</taxon>
        <taxon>Bacteroidota</taxon>
        <taxon>Bacteroidia</taxon>
        <taxon>Bacteroidales</taxon>
        <taxon>Tannerellaceae</taxon>
        <taxon>Parabacteroides</taxon>
    </lineage>
</organism>
<dbReference type="Gene3D" id="3.30.1380.10">
    <property type="match status" value="1"/>
</dbReference>
<dbReference type="HOGENOM" id="CLU_124897_0_1_10"/>
<dbReference type="InterPro" id="IPR013230">
    <property type="entry name" value="Peptidase_M15A_C"/>
</dbReference>
<gene>
    <name evidence="2" type="ORF">HMPREF1536_01069</name>
</gene>
<dbReference type="AlphaFoldDB" id="A0A0F5JM27"/>
<dbReference type="PATRIC" id="fig|1203610.3.peg.1093"/>
<sequence length="160" mass="18436">MKECEFPMIDRSLTMAQRAWRGKHRDWISDHFYMGEFIYSAVAVERGLDNTPPPEAQKAIRNLVTKLLEPLREHAGVATGMHISSGYRSEELNRLVGGVENSQHLTGEATDIYTFGSCRLLEALQQSRLNFDQAIYYRRRGFIHLSLKVKGKNRRQVIIK</sequence>
<dbReference type="SUPFAM" id="SSF55166">
    <property type="entry name" value="Hedgehog/DD-peptidase"/>
    <property type="match status" value="1"/>
</dbReference>
<dbReference type="STRING" id="1203610.HMPREF1536_01069"/>
<evidence type="ECO:0000313" key="2">
    <source>
        <dbReference type="EMBL" id="KKB58866.1"/>
    </source>
</evidence>
<reference evidence="2 3" key="1">
    <citation type="submission" date="2013-04" db="EMBL/GenBank/DDBJ databases">
        <title>The Genome Sequence of Parabacteroides gordonii DSM 23371.</title>
        <authorList>
            <consortium name="The Broad Institute Genomics Platform"/>
            <person name="Earl A."/>
            <person name="Ward D."/>
            <person name="Feldgarden M."/>
            <person name="Gevers D."/>
            <person name="Martens E."/>
            <person name="Sakamoto M."/>
            <person name="Benno Y."/>
            <person name="Suzuki N."/>
            <person name="Matsunaga N."/>
            <person name="Koshihara K."/>
            <person name="Seki M."/>
            <person name="Komiya H."/>
            <person name="Walker B."/>
            <person name="Young S."/>
            <person name="Zeng Q."/>
            <person name="Gargeya S."/>
            <person name="Fitzgerald M."/>
            <person name="Haas B."/>
            <person name="Abouelleil A."/>
            <person name="Allen A.W."/>
            <person name="Alvarado L."/>
            <person name="Arachchi H.M."/>
            <person name="Berlin A.M."/>
            <person name="Chapman S.B."/>
            <person name="Gainer-Dewar J."/>
            <person name="Goldberg J."/>
            <person name="Griggs A."/>
            <person name="Gujja S."/>
            <person name="Hansen M."/>
            <person name="Howarth C."/>
            <person name="Imamovic A."/>
            <person name="Ireland A."/>
            <person name="Larimer J."/>
            <person name="McCowan C."/>
            <person name="Murphy C."/>
            <person name="Pearson M."/>
            <person name="Poon T.W."/>
            <person name="Priest M."/>
            <person name="Roberts A."/>
            <person name="Saif S."/>
            <person name="Shea T."/>
            <person name="Sisk P."/>
            <person name="Sykes S."/>
            <person name="Wortman J."/>
            <person name="Nusbaum C."/>
            <person name="Birren B."/>
        </authorList>
    </citation>
    <scope>NUCLEOTIDE SEQUENCE [LARGE SCALE GENOMIC DNA]</scope>
    <source>
        <strain evidence="2 3">MS-1</strain>
    </source>
</reference>
<name>A0A0F5JM27_9BACT</name>
<dbReference type="Proteomes" id="UP000033035">
    <property type="component" value="Unassembled WGS sequence"/>
</dbReference>
<feature type="domain" description="Peptidase M15A C-terminal" evidence="1">
    <location>
        <begin position="31"/>
        <end position="146"/>
    </location>
</feature>
<protein>
    <recommendedName>
        <fullName evidence="1">Peptidase M15A C-terminal domain-containing protein</fullName>
    </recommendedName>
</protein>
<keyword evidence="3" id="KW-1185">Reference proteome</keyword>
<comment type="caution">
    <text evidence="2">The sequence shown here is derived from an EMBL/GenBank/DDBJ whole genome shotgun (WGS) entry which is preliminary data.</text>
</comment>
<dbReference type="InterPro" id="IPR009045">
    <property type="entry name" value="Zn_M74/Hedgehog-like"/>
</dbReference>
<proteinExistence type="predicted"/>
<dbReference type="Pfam" id="PF08291">
    <property type="entry name" value="Peptidase_M15_3"/>
    <property type="match status" value="1"/>
</dbReference>
<dbReference type="EMBL" id="AQHW01000008">
    <property type="protein sequence ID" value="KKB58866.1"/>
    <property type="molecule type" value="Genomic_DNA"/>
</dbReference>
<evidence type="ECO:0000313" key="3">
    <source>
        <dbReference type="Proteomes" id="UP000033035"/>
    </source>
</evidence>